<feature type="compositionally biased region" description="Basic residues" evidence="1">
    <location>
        <begin position="471"/>
        <end position="480"/>
    </location>
</feature>
<evidence type="ECO:0000313" key="3">
    <source>
        <dbReference type="Proteomes" id="UP000077521"/>
    </source>
</evidence>
<keyword evidence="3" id="KW-1185">Reference proteome</keyword>
<accession>A0A177T7N7</accession>
<dbReference type="AlphaFoldDB" id="A0A177T7N7"/>
<dbReference type="Proteomes" id="UP000077521">
    <property type="component" value="Unassembled WGS sequence"/>
</dbReference>
<evidence type="ECO:0000256" key="1">
    <source>
        <dbReference type="SAM" id="MobiDB-lite"/>
    </source>
</evidence>
<reference evidence="2" key="2">
    <citation type="journal article" date="2019" name="IMA Fungus">
        <title>Genome sequencing and comparison of five Tilletia species to identify candidate genes for the detection of regulated species infecting wheat.</title>
        <authorList>
            <person name="Nguyen H.D.T."/>
            <person name="Sultana T."/>
            <person name="Kesanakurti P."/>
            <person name="Hambleton S."/>
        </authorList>
    </citation>
    <scope>NUCLEOTIDE SEQUENCE</scope>
    <source>
        <strain evidence="2">DAOMC 236416</strain>
    </source>
</reference>
<comment type="caution">
    <text evidence="2">The sequence shown here is derived from an EMBL/GenBank/DDBJ whole genome shotgun (WGS) entry which is preliminary data.</text>
</comment>
<feature type="region of interest" description="Disordered" evidence="1">
    <location>
        <begin position="449"/>
        <end position="480"/>
    </location>
</feature>
<proteinExistence type="predicted"/>
<gene>
    <name evidence="2" type="ORF">A4X13_0g4319</name>
</gene>
<sequence>MGLDGEILQNIIAFAMLPDDPTTETLERYIVRSRRLHLVNKFFNQFTRRIVGLHVHTSPPSWAPAARVDLGPWHPSASASVHTHNRYWVHHHRSQIPLRADWTFLDTYLTVPRLPQLRSLTLDLWTGLPGTSSVPDRWTESATKYITDVEILLKRIGTASFRIEDIHIRLPCHQPAIDAIQHIISNQYNLHRVRLEVETSSYTRTPLPRFNLDKMATAGVTYTPLQTFIIRAPTCDVHIMKPPDSQQPFFGRAHSVYEFGIACSAFATYYPAWVWLYHFLRRTTSLELCEFNITECDDHTVNSAQYTLRPMKLPHLWGLTLQVPNVDSHLLQNISAPMLHYLRIRSSVDVELWPNCPYEHFPRLLLVSVKFPGPSILRLHALGIAFERFIHNMTGVHDWETEHCAEFAAYIKPYNRPGRAKPYGVPYSRPAPLPLALHQSAHLPVQGAIIPTPRSRTSVSDTKDTSATTPPHKRQRLHKT</sequence>
<dbReference type="EMBL" id="LWDF02000279">
    <property type="protein sequence ID" value="KAE8250856.1"/>
    <property type="molecule type" value="Genomic_DNA"/>
</dbReference>
<name>A0A177T7N7_9BASI</name>
<organism evidence="2 3">
    <name type="scientific">Tilletia indica</name>
    <dbReference type="NCBI Taxonomy" id="43049"/>
    <lineage>
        <taxon>Eukaryota</taxon>
        <taxon>Fungi</taxon>
        <taxon>Dikarya</taxon>
        <taxon>Basidiomycota</taxon>
        <taxon>Ustilaginomycotina</taxon>
        <taxon>Exobasidiomycetes</taxon>
        <taxon>Tilletiales</taxon>
        <taxon>Tilletiaceae</taxon>
        <taxon>Tilletia</taxon>
    </lineage>
</organism>
<protein>
    <submittedName>
        <fullName evidence="2">Uncharacterized protein</fullName>
    </submittedName>
</protein>
<reference evidence="2" key="1">
    <citation type="submission" date="2016-04" db="EMBL/GenBank/DDBJ databases">
        <authorList>
            <person name="Nguyen H.D."/>
            <person name="Samba Siva P."/>
            <person name="Cullis J."/>
            <person name="Levesque C.A."/>
            <person name="Hambleton S."/>
        </authorList>
    </citation>
    <scope>NUCLEOTIDE SEQUENCE</scope>
    <source>
        <strain evidence="2">DAOMC 236416</strain>
    </source>
</reference>
<feature type="compositionally biased region" description="Polar residues" evidence="1">
    <location>
        <begin position="454"/>
        <end position="469"/>
    </location>
</feature>
<evidence type="ECO:0000313" key="2">
    <source>
        <dbReference type="EMBL" id="KAE8250856.1"/>
    </source>
</evidence>